<accession>A0A0U2ZCD9</accession>
<dbReference type="STRING" id="1526571.AT746_19200"/>
<dbReference type="KEGG" id="lal:AT746_19200"/>
<dbReference type="AlphaFoldDB" id="A0A0U2ZCD9"/>
<dbReference type="RefSeq" id="WP_062483686.1">
    <property type="nucleotide sequence ID" value="NZ_CP013650.1"/>
</dbReference>
<sequence length="68" mass="7679">MNSRTAARQQTTDHGAEQEAFLNLSIHQDTLLRLLSRHQLHAEDLHCRDQNSACRLKRLILGCVANSA</sequence>
<protein>
    <submittedName>
        <fullName evidence="1">Uncharacterized protein</fullName>
    </submittedName>
</protein>
<keyword evidence="2" id="KW-1185">Reference proteome</keyword>
<dbReference type="EMBL" id="CP013650">
    <property type="protein sequence ID" value="ALT00181.1"/>
    <property type="molecule type" value="Genomic_DNA"/>
</dbReference>
<organism evidence="1 2">
    <name type="scientific">Lacimicrobium alkaliphilum</name>
    <dbReference type="NCBI Taxonomy" id="1526571"/>
    <lineage>
        <taxon>Bacteria</taxon>
        <taxon>Pseudomonadati</taxon>
        <taxon>Pseudomonadota</taxon>
        <taxon>Gammaproteobacteria</taxon>
        <taxon>Alteromonadales</taxon>
        <taxon>Alteromonadaceae</taxon>
        <taxon>Lacimicrobium</taxon>
    </lineage>
</organism>
<evidence type="ECO:0000313" key="2">
    <source>
        <dbReference type="Proteomes" id="UP000068447"/>
    </source>
</evidence>
<dbReference type="Proteomes" id="UP000068447">
    <property type="component" value="Chromosome"/>
</dbReference>
<gene>
    <name evidence="1" type="ORF">AT746_19200</name>
</gene>
<dbReference type="OrthoDB" id="6371255at2"/>
<proteinExistence type="predicted"/>
<reference evidence="1 2" key="1">
    <citation type="submission" date="2015-12" db="EMBL/GenBank/DDBJ databases">
        <title>Complete genome of Lacimicrobium alkaliphilum KCTC 32984.</title>
        <authorList>
            <person name="Kim S.-G."/>
            <person name="Lee Y.-J."/>
        </authorList>
    </citation>
    <scope>NUCLEOTIDE SEQUENCE [LARGE SCALE GENOMIC DNA]</scope>
    <source>
        <strain evidence="1 2">YelD216</strain>
    </source>
</reference>
<evidence type="ECO:0000313" key="1">
    <source>
        <dbReference type="EMBL" id="ALT00181.1"/>
    </source>
</evidence>
<name>A0A0U2ZCD9_9ALTE</name>